<evidence type="ECO:0000313" key="1">
    <source>
        <dbReference type="EMBL" id="ETX01404.1"/>
    </source>
</evidence>
<dbReference type="EMBL" id="AZHW01000234">
    <property type="protein sequence ID" value="ETX01404.1"/>
    <property type="molecule type" value="Genomic_DNA"/>
</dbReference>
<sequence length="129" mass="14317">MSLSKTDPSHLNIRNVYRSLPPEKRAEQKRLAELEDQDIEYWRGEGDKINTERMKSGLGARSAIAALRRLARRKGLSDEELMACSGLDAAALASMSGRDARPTIETMEAYARALGKKLLIVLADEEAET</sequence>
<comment type="caution">
    <text evidence="1">The sequence shown here is derived from an EMBL/GenBank/DDBJ whole genome shotgun (WGS) entry which is preliminary data.</text>
</comment>
<dbReference type="HOGENOM" id="CLU_149857_0_0_7"/>
<dbReference type="InterPro" id="IPR010982">
    <property type="entry name" value="Lambda_DNA-bd_dom_sf"/>
</dbReference>
<dbReference type="GO" id="GO:0003677">
    <property type="term" value="F:DNA binding"/>
    <property type="evidence" value="ECO:0007669"/>
    <property type="project" value="InterPro"/>
</dbReference>
<keyword evidence="2" id="KW-1185">Reference proteome</keyword>
<dbReference type="AlphaFoldDB" id="W4LTN0"/>
<protein>
    <submittedName>
        <fullName evidence="1">Uncharacterized protein</fullName>
    </submittedName>
</protein>
<proteinExistence type="predicted"/>
<evidence type="ECO:0000313" key="2">
    <source>
        <dbReference type="Proteomes" id="UP000019141"/>
    </source>
</evidence>
<accession>W4LTN0</accession>
<dbReference type="Proteomes" id="UP000019141">
    <property type="component" value="Unassembled WGS sequence"/>
</dbReference>
<dbReference type="SUPFAM" id="SSF47413">
    <property type="entry name" value="lambda repressor-like DNA-binding domains"/>
    <property type="match status" value="1"/>
</dbReference>
<gene>
    <name evidence="1" type="ORF">ETSY1_07510</name>
</gene>
<organism evidence="1 2">
    <name type="scientific">Entotheonella factor</name>
    <dbReference type="NCBI Taxonomy" id="1429438"/>
    <lineage>
        <taxon>Bacteria</taxon>
        <taxon>Pseudomonadati</taxon>
        <taxon>Nitrospinota/Tectimicrobiota group</taxon>
        <taxon>Candidatus Tectimicrobiota</taxon>
        <taxon>Candidatus Entotheonellia</taxon>
        <taxon>Candidatus Entotheonellales</taxon>
        <taxon>Candidatus Entotheonellaceae</taxon>
        <taxon>Candidatus Entotheonella</taxon>
    </lineage>
</organism>
<dbReference type="Gene3D" id="1.10.260.40">
    <property type="entry name" value="lambda repressor-like DNA-binding domains"/>
    <property type="match status" value="1"/>
</dbReference>
<name>W4LTN0_ENTF1</name>
<reference evidence="1 2" key="1">
    <citation type="journal article" date="2014" name="Nature">
        <title>An environmental bacterial taxon with a large and distinct metabolic repertoire.</title>
        <authorList>
            <person name="Wilson M.C."/>
            <person name="Mori T."/>
            <person name="Ruckert C."/>
            <person name="Uria A.R."/>
            <person name="Helf M.J."/>
            <person name="Takada K."/>
            <person name="Gernert C."/>
            <person name="Steffens U.A."/>
            <person name="Heycke N."/>
            <person name="Schmitt S."/>
            <person name="Rinke C."/>
            <person name="Helfrich E.J."/>
            <person name="Brachmann A.O."/>
            <person name="Gurgui C."/>
            <person name="Wakimoto T."/>
            <person name="Kracht M."/>
            <person name="Crusemann M."/>
            <person name="Hentschel U."/>
            <person name="Abe I."/>
            <person name="Matsunaga S."/>
            <person name="Kalinowski J."/>
            <person name="Takeyama H."/>
            <person name="Piel J."/>
        </authorList>
    </citation>
    <scope>NUCLEOTIDE SEQUENCE [LARGE SCALE GENOMIC DNA]</scope>
    <source>
        <strain evidence="2">TSY1</strain>
    </source>
</reference>